<keyword evidence="4 6" id="KW-1133">Transmembrane helix</keyword>
<accession>A0A1H2L1H5</accession>
<feature type="transmembrane region" description="Helical" evidence="6">
    <location>
        <begin position="69"/>
        <end position="93"/>
    </location>
</feature>
<dbReference type="GO" id="GO:0005886">
    <property type="term" value="C:plasma membrane"/>
    <property type="evidence" value="ECO:0007669"/>
    <property type="project" value="UniProtKB-SubCell"/>
</dbReference>
<evidence type="ECO:0000256" key="3">
    <source>
        <dbReference type="ARBA" id="ARBA00022692"/>
    </source>
</evidence>
<evidence type="ECO:0000313" key="8">
    <source>
        <dbReference type="EMBL" id="SDU74431.1"/>
    </source>
</evidence>
<evidence type="ECO:0000259" key="7">
    <source>
        <dbReference type="Pfam" id="PF12823"/>
    </source>
</evidence>
<dbReference type="NCBIfam" id="TIGR03954">
    <property type="entry name" value="integ_memb_HG"/>
    <property type="match status" value="1"/>
</dbReference>
<dbReference type="Pfam" id="PF12823">
    <property type="entry name" value="DUF3817"/>
    <property type="match status" value="1"/>
</dbReference>
<evidence type="ECO:0000313" key="9">
    <source>
        <dbReference type="Proteomes" id="UP000182977"/>
    </source>
</evidence>
<sequence>MRRDALPFYRVMAYTTGVVLLLLCVAMFVRYGPADDATMSRTVSPIHGWLYVIYLIATGLLVHQRGWKASWAVLVALAGTVPFASFFAERFVVRKARETERVR</sequence>
<gene>
    <name evidence="8" type="ORF">SAMN04488563_4742</name>
</gene>
<evidence type="ECO:0000256" key="4">
    <source>
        <dbReference type="ARBA" id="ARBA00022989"/>
    </source>
</evidence>
<keyword evidence="9" id="KW-1185">Reference proteome</keyword>
<keyword evidence="2" id="KW-1003">Cell membrane</keyword>
<comment type="subcellular location">
    <subcellularLocation>
        <location evidence="1">Cell membrane</location>
        <topology evidence="1">Multi-pass membrane protein</topology>
    </subcellularLocation>
</comment>
<evidence type="ECO:0000256" key="1">
    <source>
        <dbReference type="ARBA" id="ARBA00004651"/>
    </source>
</evidence>
<dbReference type="STRING" id="419479.SAMN04488563_4742"/>
<evidence type="ECO:0000256" key="5">
    <source>
        <dbReference type="ARBA" id="ARBA00023136"/>
    </source>
</evidence>
<reference evidence="9" key="1">
    <citation type="submission" date="2016-10" db="EMBL/GenBank/DDBJ databases">
        <authorList>
            <person name="Varghese N."/>
            <person name="Submissions S."/>
        </authorList>
    </citation>
    <scope>NUCLEOTIDE SEQUENCE [LARGE SCALE GENOMIC DNA]</scope>
    <source>
        <strain evidence="9">DSM 45079</strain>
    </source>
</reference>
<proteinExistence type="predicted"/>
<dbReference type="PANTHER" id="PTHR40077:SF2">
    <property type="entry name" value="MEMBRANE PROTEIN"/>
    <property type="match status" value="1"/>
</dbReference>
<organism evidence="8 9">
    <name type="scientific">Jiangella alkaliphila</name>
    <dbReference type="NCBI Taxonomy" id="419479"/>
    <lineage>
        <taxon>Bacteria</taxon>
        <taxon>Bacillati</taxon>
        <taxon>Actinomycetota</taxon>
        <taxon>Actinomycetes</taxon>
        <taxon>Jiangellales</taxon>
        <taxon>Jiangellaceae</taxon>
        <taxon>Jiangella</taxon>
    </lineage>
</organism>
<dbReference type="AlphaFoldDB" id="A0A1H2L1H5"/>
<keyword evidence="3 6" id="KW-0812">Transmembrane</keyword>
<feature type="domain" description="DUF3817" evidence="7">
    <location>
        <begin position="8"/>
        <end position="93"/>
    </location>
</feature>
<evidence type="ECO:0000256" key="6">
    <source>
        <dbReference type="SAM" id="Phobius"/>
    </source>
</evidence>
<name>A0A1H2L1H5_9ACTN</name>
<feature type="transmembrane region" description="Helical" evidence="6">
    <location>
        <begin position="43"/>
        <end position="63"/>
    </location>
</feature>
<protein>
    <submittedName>
        <fullName evidence="8">Integral membrane protein</fullName>
    </submittedName>
</protein>
<dbReference type="EMBL" id="LT629791">
    <property type="protein sequence ID" value="SDU74431.1"/>
    <property type="molecule type" value="Genomic_DNA"/>
</dbReference>
<dbReference type="PANTHER" id="PTHR40077">
    <property type="entry name" value="MEMBRANE PROTEIN-RELATED"/>
    <property type="match status" value="1"/>
</dbReference>
<dbReference type="Proteomes" id="UP000182977">
    <property type="component" value="Chromosome I"/>
</dbReference>
<evidence type="ECO:0000256" key="2">
    <source>
        <dbReference type="ARBA" id="ARBA00022475"/>
    </source>
</evidence>
<feature type="transmembrane region" description="Helical" evidence="6">
    <location>
        <begin position="12"/>
        <end position="31"/>
    </location>
</feature>
<dbReference type="InterPro" id="IPR023845">
    <property type="entry name" value="DUF3817_TM"/>
</dbReference>
<keyword evidence="5 6" id="KW-0472">Membrane</keyword>
<dbReference type="RefSeq" id="WP_046770100.1">
    <property type="nucleotide sequence ID" value="NZ_LBMC01000018.1"/>
</dbReference>